<dbReference type="Proteomes" id="UP000238362">
    <property type="component" value="Unassembled WGS sequence"/>
</dbReference>
<gene>
    <name evidence="2" type="ORF">B0I33_101591</name>
</gene>
<organism evidence="2 3">
    <name type="scientific">Prauserella shujinwangii</name>
    <dbReference type="NCBI Taxonomy" id="1453103"/>
    <lineage>
        <taxon>Bacteria</taxon>
        <taxon>Bacillati</taxon>
        <taxon>Actinomycetota</taxon>
        <taxon>Actinomycetes</taxon>
        <taxon>Pseudonocardiales</taxon>
        <taxon>Pseudonocardiaceae</taxon>
        <taxon>Prauserella</taxon>
    </lineage>
</organism>
<dbReference type="OrthoDB" id="4254043at2"/>
<keyword evidence="3" id="KW-1185">Reference proteome</keyword>
<evidence type="ECO:0000313" key="3">
    <source>
        <dbReference type="Proteomes" id="UP000238362"/>
    </source>
</evidence>
<comment type="caution">
    <text evidence="2">The sequence shown here is derived from an EMBL/GenBank/DDBJ whole genome shotgun (WGS) entry which is preliminary data.</text>
</comment>
<proteinExistence type="predicted"/>
<dbReference type="AlphaFoldDB" id="A0A2T0M3X6"/>
<dbReference type="RefSeq" id="WP_146147444.1">
    <property type="nucleotide sequence ID" value="NZ_PVNH01000001.1"/>
</dbReference>
<name>A0A2T0M3X6_9PSEU</name>
<feature type="compositionally biased region" description="Pro residues" evidence="1">
    <location>
        <begin position="1"/>
        <end position="10"/>
    </location>
</feature>
<feature type="region of interest" description="Disordered" evidence="1">
    <location>
        <begin position="1"/>
        <end position="23"/>
    </location>
</feature>
<evidence type="ECO:0000256" key="1">
    <source>
        <dbReference type="SAM" id="MobiDB-lite"/>
    </source>
</evidence>
<sequence length="134" mass="14183">MTPPRPPEQPPGAACSGGDDTPVGTWTARVRLPQDTVEAEFRFTAAGHVRLTTRAGSTGSGTWTPTSEAGFAYRIRENLPGDNGSAGWIAVEQEAVLRHDRFHSYGTSTVHDRDGSPVVTADVTVSAKRLAPPG</sequence>
<evidence type="ECO:0000313" key="2">
    <source>
        <dbReference type="EMBL" id="PRX51437.1"/>
    </source>
</evidence>
<accession>A0A2T0M3X6</accession>
<reference evidence="2 3" key="1">
    <citation type="submission" date="2018-03" db="EMBL/GenBank/DDBJ databases">
        <title>Genomic Encyclopedia of Type Strains, Phase III (KMG-III): the genomes of soil and plant-associated and newly described type strains.</title>
        <authorList>
            <person name="Whitman W."/>
        </authorList>
    </citation>
    <scope>NUCLEOTIDE SEQUENCE [LARGE SCALE GENOMIC DNA]</scope>
    <source>
        <strain evidence="2 3">CGMCC 4.7125</strain>
    </source>
</reference>
<dbReference type="EMBL" id="PVNH01000001">
    <property type="protein sequence ID" value="PRX51437.1"/>
    <property type="molecule type" value="Genomic_DNA"/>
</dbReference>
<protein>
    <submittedName>
        <fullName evidence="2">Uncharacterized protein</fullName>
    </submittedName>
</protein>